<keyword evidence="9" id="KW-0325">Glycoprotein</keyword>
<evidence type="ECO:0000256" key="4">
    <source>
        <dbReference type="ARBA" id="ARBA00022729"/>
    </source>
</evidence>
<evidence type="ECO:0000256" key="9">
    <source>
        <dbReference type="ARBA" id="ARBA00023180"/>
    </source>
</evidence>
<dbReference type="PANTHER" id="PTHR48063:SF90">
    <property type="entry name" value="OS11G0565920 PROTEIN"/>
    <property type="match status" value="1"/>
</dbReference>
<dbReference type="InterPro" id="IPR046956">
    <property type="entry name" value="RLP23-like"/>
</dbReference>
<sequence>MVPSTSTVRSCIEEERSALLSFKQDLKDPSGRLSSWAGRDCCQWQGISCNNRTGHVAKVNLRNPYPYVWYDEEWDELAHKHFKQDLKDPSGRLSSWVGRDCCQWQGISCNNRNGLVAKLNLRNPYPYVGYDEEWDELAYKQSCLGGKINPSLLSLKYLNYMDLSYNDFDGIHIPKFFGELKSLRYLNISSTSFSGEIPHSLGNLSELNYLDIELSFLIMFPH</sequence>
<dbReference type="AlphaFoldDB" id="A0A4Y1RAW8"/>
<dbReference type="InterPro" id="IPR001611">
    <property type="entry name" value="Leu-rich_rpt"/>
</dbReference>
<dbReference type="InterPro" id="IPR013210">
    <property type="entry name" value="LRR_N_plant-typ"/>
</dbReference>
<evidence type="ECO:0000256" key="3">
    <source>
        <dbReference type="ARBA" id="ARBA00022692"/>
    </source>
</evidence>
<dbReference type="SUPFAM" id="SSF52058">
    <property type="entry name" value="L domain-like"/>
    <property type="match status" value="1"/>
</dbReference>
<proteinExistence type="predicted"/>
<organism evidence="11">
    <name type="scientific">Prunus dulcis</name>
    <name type="common">Almond</name>
    <name type="synonym">Amygdalus dulcis</name>
    <dbReference type="NCBI Taxonomy" id="3755"/>
    <lineage>
        <taxon>Eukaryota</taxon>
        <taxon>Viridiplantae</taxon>
        <taxon>Streptophyta</taxon>
        <taxon>Embryophyta</taxon>
        <taxon>Tracheophyta</taxon>
        <taxon>Spermatophyta</taxon>
        <taxon>Magnoliopsida</taxon>
        <taxon>eudicotyledons</taxon>
        <taxon>Gunneridae</taxon>
        <taxon>Pentapetalae</taxon>
        <taxon>rosids</taxon>
        <taxon>fabids</taxon>
        <taxon>Rosales</taxon>
        <taxon>Rosaceae</taxon>
        <taxon>Amygdaloideae</taxon>
        <taxon>Amygdaleae</taxon>
        <taxon>Prunus</taxon>
    </lineage>
</organism>
<feature type="domain" description="Leucine-rich repeat-containing N-terminal plant-type" evidence="10">
    <location>
        <begin position="13"/>
        <end position="50"/>
    </location>
</feature>
<evidence type="ECO:0000256" key="6">
    <source>
        <dbReference type="ARBA" id="ARBA00022989"/>
    </source>
</evidence>
<dbReference type="GO" id="GO:0016020">
    <property type="term" value="C:membrane"/>
    <property type="evidence" value="ECO:0007669"/>
    <property type="project" value="UniProtKB-SubCell"/>
</dbReference>
<name>A0A4Y1RAW8_PRUDU</name>
<evidence type="ECO:0000256" key="5">
    <source>
        <dbReference type="ARBA" id="ARBA00022737"/>
    </source>
</evidence>
<accession>A0A4Y1RAW8</accession>
<dbReference type="Gene3D" id="3.80.10.10">
    <property type="entry name" value="Ribonuclease Inhibitor"/>
    <property type="match status" value="2"/>
</dbReference>
<dbReference type="PANTHER" id="PTHR48063">
    <property type="entry name" value="LRR RECEPTOR-LIKE KINASE"/>
    <property type="match status" value="1"/>
</dbReference>
<keyword evidence="7" id="KW-0472">Membrane</keyword>
<evidence type="ECO:0000256" key="2">
    <source>
        <dbReference type="ARBA" id="ARBA00022614"/>
    </source>
</evidence>
<evidence type="ECO:0000256" key="7">
    <source>
        <dbReference type="ARBA" id="ARBA00023136"/>
    </source>
</evidence>
<dbReference type="InterPro" id="IPR032675">
    <property type="entry name" value="LRR_dom_sf"/>
</dbReference>
<dbReference type="EMBL" id="AP019300">
    <property type="protein sequence ID" value="BBH01329.1"/>
    <property type="molecule type" value="Genomic_DNA"/>
</dbReference>
<keyword evidence="6" id="KW-1133">Transmembrane helix</keyword>
<keyword evidence="3" id="KW-0812">Transmembrane</keyword>
<evidence type="ECO:0000256" key="1">
    <source>
        <dbReference type="ARBA" id="ARBA00004479"/>
    </source>
</evidence>
<reference evidence="11" key="1">
    <citation type="journal article" date="2019" name="Science">
        <title>Mutation of a bHLH transcription factor allowed almond domestication.</title>
        <authorList>
            <person name="Sanchez-Perez R."/>
            <person name="Pavan S."/>
            <person name="Mazzeo R."/>
            <person name="Moldovan C."/>
            <person name="Aiese Cigliano R."/>
            <person name="Del Cueto J."/>
            <person name="Ricciardi F."/>
            <person name="Lotti C."/>
            <person name="Ricciardi L."/>
            <person name="Dicenta F."/>
            <person name="Lopez-Marques R.L."/>
            <person name="Lindberg Moller B."/>
        </authorList>
    </citation>
    <scope>NUCLEOTIDE SEQUENCE</scope>
</reference>
<keyword evidence="5" id="KW-0677">Repeat</keyword>
<keyword evidence="2" id="KW-0433">Leucine-rich repeat</keyword>
<protein>
    <submittedName>
        <fullName evidence="11">Disease resistance family protein / LRR family protein</fullName>
    </submittedName>
</protein>
<evidence type="ECO:0000256" key="8">
    <source>
        <dbReference type="ARBA" id="ARBA00023170"/>
    </source>
</evidence>
<feature type="domain" description="Leucine-rich repeat-containing N-terminal plant-type" evidence="10">
    <location>
        <begin position="82"/>
        <end position="110"/>
    </location>
</feature>
<dbReference type="Pfam" id="PF08263">
    <property type="entry name" value="LRRNT_2"/>
    <property type="match status" value="2"/>
</dbReference>
<comment type="subcellular location">
    <subcellularLocation>
        <location evidence="1">Membrane</location>
        <topology evidence="1">Single-pass type I membrane protein</topology>
    </subcellularLocation>
</comment>
<dbReference type="Pfam" id="PF00560">
    <property type="entry name" value="LRR_1"/>
    <property type="match status" value="1"/>
</dbReference>
<evidence type="ECO:0000259" key="10">
    <source>
        <dbReference type="Pfam" id="PF08263"/>
    </source>
</evidence>
<gene>
    <name evidence="11" type="ORF">Prudu_011571</name>
</gene>
<keyword evidence="4" id="KW-0732">Signal</keyword>
<evidence type="ECO:0000313" key="11">
    <source>
        <dbReference type="EMBL" id="BBH01329.1"/>
    </source>
</evidence>
<keyword evidence="8" id="KW-0675">Receptor</keyword>